<dbReference type="OrthoDB" id="538718at2759"/>
<evidence type="ECO:0000256" key="2">
    <source>
        <dbReference type="ARBA" id="ARBA00022692"/>
    </source>
</evidence>
<keyword evidence="4 5" id="KW-0472">Membrane</keyword>
<evidence type="ECO:0000256" key="4">
    <source>
        <dbReference type="ARBA" id="ARBA00023136"/>
    </source>
</evidence>
<dbReference type="Pfam" id="PF12051">
    <property type="entry name" value="DUF3533"/>
    <property type="match status" value="1"/>
</dbReference>
<dbReference type="GO" id="GO:0016020">
    <property type="term" value="C:membrane"/>
    <property type="evidence" value="ECO:0007669"/>
    <property type="project" value="UniProtKB-SubCell"/>
</dbReference>
<proteinExistence type="predicted"/>
<evidence type="ECO:0000313" key="7">
    <source>
        <dbReference type="EMBL" id="RKP08392.1"/>
    </source>
</evidence>
<dbReference type="InterPro" id="IPR051328">
    <property type="entry name" value="T7SS_ABC-Transporter"/>
</dbReference>
<dbReference type="Proteomes" id="UP000271241">
    <property type="component" value="Unassembled WGS sequence"/>
</dbReference>
<evidence type="ECO:0000256" key="5">
    <source>
        <dbReference type="SAM" id="Phobius"/>
    </source>
</evidence>
<dbReference type="AlphaFoldDB" id="A0A4P9XR48"/>
<feature type="transmembrane region" description="Helical" evidence="5">
    <location>
        <begin position="47"/>
        <end position="70"/>
    </location>
</feature>
<comment type="subcellular location">
    <subcellularLocation>
        <location evidence="1">Membrane</location>
        <topology evidence="1">Multi-pass membrane protein</topology>
    </subcellularLocation>
</comment>
<feature type="transmembrane region" description="Helical" evidence="5">
    <location>
        <begin position="358"/>
        <end position="378"/>
    </location>
</feature>
<feature type="domain" description="DUF3533" evidence="6">
    <location>
        <begin position="56"/>
        <end position="459"/>
    </location>
</feature>
<evidence type="ECO:0000259" key="6">
    <source>
        <dbReference type="Pfam" id="PF12051"/>
    </source>
</evidence>
<reference evidence="8" key="1">
    <citation type="journal article" date="2018" name="Nat. Microbiol.">
        <title>Leveraging single-cell genomics to expand the fungal tree of life.</title>
        <authorList>
            <person name="Ahrendt S.R."/>
            <person name="Quandt C.A."/>
            <person name="Ciobanu D."/>
            <person name="Clum A."/>
            <person name="Salamov A."/>
            <person name="Andreopoulos B."/>
            <person name="Cheng J.F."/>
            <person name="Woyke T."/>
            <person name="Pelin A."/>
            <person name="Henrissat B."/>
            <person name="Reynolds N.K."/>
            <person name="Benny G.L."/>
            <person name="Smith M.E."/>
            <person name="James T.Y."/>
            <person name="Grigoriev I.V."/>
        </authorList>
    </citation>
    <scope>NUCLEOTIDE SEQUENCE [LARGE SCALE GENOMIC DNA]</scope>
    <source>
        <strain evidence="8">RSA 1356</strain>
    </source>
</reference>
<protein>
    <recommendedName>
        <fullName evidence="6">DUF3533 domain-containing protein</fullName>
    </recommendedName>
</protein>
<dbReference type="PANTHER" id="PTHR43077">
    <property type="entry name" value="TRANSPORT PERMEASE YVFS-RELATED"/>
    <property type="match status" value="1"/>
</dbReference>
<feature type="transmembrane region" description="Helical" evidence="5">
    <location>
        <begin position="326"/>
        <end position="346"/>
    </location>
</feature>
<dbReference type="EMBL" id="KZ992607">
    <property type="protein sequence ID" value="RKP08392.1"/>
    <property type="molecule type" value="Genomic_DNA"/>
</dbReference>
<feature type="transmembrane region" description="Helical" evidence="5">
    <location>
        <begin position="445"/>
        <end position="466"/>
    </location>
</feature>
<keyword evidence="3 5" id="KW-1133">Transmembrane helix</keyword>
<dbReference type="PANTHER" id="PTHR43077:SF10">
    <property type="entry name" value="TRANSPORT PERMEASE PROTEIN"/>
    <property type="match status" value="1"/>
</dbReference>
<evidence type="ECO:0000256" key="3">
    <source>
        <dbReference type="ARBA" id="ARBA00022989"/>
    </source>
</evidence>
<evidence type="ECO:0000256" key="1">
    <source>
        <dbReference type="ARBA" id="ARBA00004141"/>
    </source>
</evidence>
<gene>
    <name evidence="7" type="ORF">THASP1DRAFT_29797</name>
</gene>
<name>A0A4P9XR48_9FUNG</name>
<dbReference type="InterPro" id="IPR022703">
    <property type="entry name" value="DUF3533"/>
</dbReference>
<feature type="transmembrane region" description="Helical" evidence="5">
    <location>
        <begin position="390"/>
        <end position="409"/>
    </location>
</feature>
<keyword evidence="2 5" id="KW-0812">Transmembrane</keyword>
<accession>A0A4P9XR48</accession>
<organism evidence="7 8">
    <name type="scientific">Thamnocephalis sphaerospora</name>
    <dbReference type="NCBI Taxonomy" id="78915"/>
    <lineage>
        <taxon>Eukaryota</taxon>
        <taxon>Fungi</taxon>
        <taxon>Fungi incertae sedis</taxon>
        <taxon>Zoopagomycota</taxon>
        <taxon>Zoopagomycotina</taxon>
        <taxon>Zoopagomycetes</taxon>
        <taxon>Zoopagales</taxon>
        <taxon>Sigmoideomycetaceae</taxon>
        <taxon>Thamnocephalis</taxon>
    </lineage>
</organism>
<dbReference type="STRING" id="78915.A0A4P9XR48"/>
<feature type="transmembrane region" description="Helical" evidence="5">
    <location>
        <begin position="272"/>
        <end position="292"/>
    </location>
</feature>
<sequence>MEYMTHRSSLSKDEDGYSLPAMQNELAPPAGAPEQLKKRRFVLQHLLNSRLIAIFVVCALLAYAYTWLYIAALWNPPSHFDNVEVALLNADRGFDFSGVPDELRAMVNQATGGRPLGQSIAEKIIQVPKANFGWKHQPDDMTRSELEHKVDHGTYATAILIPDTFSQDFLSAFRASAAANRTGDAAAANQSSRRQMYIEYMHDQGRNYGGDSVITEVMRQLVAGISSSFAGQFLSSPHATQFLTAMDSEFWITPIQLTNTVLHPVHRYGQNFATYICLVTTFIGCMAIVIVVRRYIAADPGVDLLQPRDWNCSTPKPAFTVKRVVFAKYLIAFVGFFMVSLLIWSVPMSLSKYQADGAPSVAALFYLLLVACCFGSLQNLLCGAIGVDEFPLFGTLVLIIFFTTSSGIITDDLSGGFYYVGHALPFYYAVRGLRYIYFGSLEDKMWINCVVLVAWTLVPVLLSVAFSMRRTIRHRQQVFGEKSQQPVA</sequence>
<evidence type="ECO:0000313" key="8">
    <source>
        <dbReference type="Proteomes" id="UP000271241"/>
    </source>
</evidence>
<keyword evidence="8" id="KW-1185">Reference proteome</keyword>